<evidence type="ECO:0000313" key="2">
    <source>
        <dbReference type="EMBL" id="JAT97222.1"/>
    </source>
</evidence>
<organism evidence="2">
    <name type="scientific">Amblyomma aureolatum</name>
    <dbReference type="NCBI Taxonomy" id="187763"/>
    <lineage>
        <taxon>Eukaryota</taxon>
        <taxon>Metazoa</taxon>
        <taxon>Ecdysozoa</taxon>
        <taxon>Arthropoda</taxon>
        <taxon>Chelicerata</taxon>
        <taxon>Arachnida</taxon>
        <taxon>Acari</taxon>
        <taxon>Parasitiformes</taxon>
        <taxon>Ixodida</taxon>
        <taxon>Ixodoidea</taxon>
        <taxon>Ixodidae</taxon>
        <taxon>Amblyomminae</taxon>
        <taxon>Amblyomma</taxon>
    </lineage>
</organism>
<name>A0A1E1XD96_9ACAR</name>
<accession>A0A1E1XD96</accession>
<feature type="compositionally biased region" description="Polar residues" evidence="1">
    <location>
        <begin position="396"/>
        <end position="405"/>
    </location>
</feature>
<proteinExistence type="evidence at transcript level"/>
<protein>
    <submittedName>
        <fullName evidence="2">Uncharacterized protein</fullName>
    </submittedName>
</protein>
<evidence type="ECO:0000256" key="1">
    <source>
        <dbReference type="SAM" id="MobiDB-lite"/>
    </source>
</evidence>
<dbReference type="EMBL" id="GFAC01001966">
    <property type="protein sequence ID" value="JAT97222.1"/>
    <property type="molecule type" value="mRNA"/>
</dbReference>
<feature type="region of interest" description="Disordered" evidence="1">
    <location>
        <begin position="1"/>
        <end position="44"/>
    </location>
</feature>
<dbReference type="AlphaFoldDB" id="A0A1E1XD96"/>
<feature type="region of interest" description="Disordered" evidence="1">
    <location>
        <begin position="58"/>
        <end position="97"/>
    </location>
</feature>
<feature type="region of interest" description="Disordered" evidence="1">
    <location>
        <begin position="329"/>
        <end position="422"/>
    </location>
</feature>
<sequence length="540" mass="59386">MQQAAAEAEALRKAKRSQKLHQLLPPVQLDQQGSSFDTTGSVDADFSTSLDRISSSMAGMSNIGSEDQTDLSTQQNISSAGMPSQTVPMPASQPQARPTYTLATPAATVRPSLRGGDSDVAAGNKALREVCCQTDGSLSASVCSSRCSMLSSAGMVELNPYIENRVLTPTKVRIAQHALLRSRQQHCREFGIQTDISLPCGWNHSILCDDRVRLTQEFENRSSLREFPPYTSAVRRLQHSLPLRGVHRNDSGYTPCENLRDAGATRQTPMAATKGRVADVLPATIARSSAQRLQELRRQHCERESGARRLRAVSQFSSQVGRGGVVERNRGRAPVRATGQVPTRFEEEAAHNMTQSDEEDSTIHDSSGHRLVQSPPVPALREKVLLPSPRSDHISNTENSSSEAATTPGKCHDTPPASRKRWRQQEVYVPQHPIGEAASPKQSSPNRGKVDNTAVRDHQPLGIVERQRSVSVSGARRSQSPSPHRRPQRSSSQDPLVHPELVTSCPTRRQDKILQQLFTLRQGLLIKQREMESHLVKVKP</sequence>
<feature type="compositionally biased region" description="Polar residues" evidence="1">
    <location>
        <begin position="29"/>
        <end position="44"/>
    </location>
</feature>
<feature type="compositionally biased region" description="Basic and acidic residues" evidence="1">
    <location>
        <begin position="448"/>
        <end position="459"/>
    </location>
</feature>
<feature type="compositionally biased region" description="Basic and acidic residues" evidence="1">
    <location>
        <begin position="380"/>
        <end position="395"/>
    </location>
</feature>
<feature type="region of interest" description="Disordered" evidence="1">
    <location>
        <begin position="434"/>
        <end position="504"/>
    </location>
</feature>
<reference evidence="2" key="1">
    <citation type="journal article" date="2017" name="Front. Cell. Infect. Microbiol.">
        <title>The Distinct Transcriptional Response of the Midgut of Amblyomma sculptum and Amblyomma aureolatum Ticks to Rickettsia rickettsii Correlates to Their Differences in Susceptibility to Infection.</title>
        <authorList>
            <person name="Martins L.A."/>
            <person name="Galletti M.F.B.M."/>
            <person name="Ribeiro J.M."/>
            <person name="Fujita A."/>
            <person name="Costa F.B."/>
            <person name="Labruna M.B."/>
            <person name="Daffre S."/>
            <person name="Fogaca A.C."/>
        </authorList>
    </citation>
    <scope>NUCLEOTIDE SEQUENCE</scope>
</reference>